<dbReference type="Pfam" id="PF00583">
    <property type="entry name" value="Acetyltransf_1"/>
    <property type="match status" value="1"/>
</dbReference>
<evidence type="ECO:0000256" key="2">
    <source>
        <dbReference type="ARBA" id="ARBA00023315"/>
    </source>
</evidence>
<proteinExistence type="inferred from homology"/>
<evidence type="ECO:0000256" key="10">
    <source>
        <dbReference type="ARBA" id="ARBA00051823"/>
    </source>
</evidence>
<comment type="catalytic activity">
    <reaction evidence="7">
        <text>serotonin + octadecanoyl-CoA = N-octadecanoyl-serotonin + CoA + H(+)</text>
        <dbReference type="Rhea" id="RHEA:51400"/>
        <dbReference type="ChEBI" id="CHEBI:15378"/>
        <dbReference type="ChEBI" id="CHEBI:57287"/>
        <dbReference type="ChEBI" id="CHEBI:57394"/>
        <dbReference type="ChEBI" id="CHEBI:134065"/>
        <dbReference type="ChEBI" id="CHEBI:350546"/>
    </reaction>
    <physiologicalReaction direction="left-to-right" evidence="7">
        <dbReference type="Rhea" id="RHEA:51401"/>
    </physiologicalReaction>
</comment>
<dbReference type="Proteomes" id="UP000235965">
    <property type="component" value="Unassembled WGS sequence"/>
</dbReference>
<organism evidence="15 16">
    <name type="scientific">Cryptotermes secundus</name>
    <dbReference type="NCBI Taxonomy" id="105785"/>
    <lineage>
        <taxon>Eukaryota</taxon>
        <taxon>Metazoa</taxon>
        <taxon>Ecdysozoa</taxon>
        <taxon>Arthropoda</taxon>
        <taxon>Hexapoda</taxon>
        <taxon>Insecta</taxon>
        <taxon>Pterygota</taxon>
        <taxon>Neoptera</taxon>
        <taxon>Polyneoptera</taxon>
        <taxon>Dictyoptera</taxon>
        <taxon>Blattodea</taxon>
        <taxon>Blattoidea</taxon>
        <taxon>Termitoidae</taxon>
        <taxon>Kalotermitidae</taxon>
        <taxon>Cryptotermitinae</taxon>
        <taxon>Cryptotermes</taxon>
    </lineage>
</organism>
<comment type="catalytic activity">
    <reaction evidence="13">
        <text>serotonin + acetyl-CoA = N-acetylserotonin + CoA + H(+)</text>
        <dbReference type="Rhea" id="RHEA:25217"/>
        <dbReference type="ChEBI" id="CHEBI:15378"/>
        <dbReference type="ChEBI" id="CHEBI:17697"/>
        <dbReference type="ChEBI" id="CHEBI:57287"/>
        <dbReference type="ChEBI" id="CHEBI:57288"/>
        <dbReference type="ChEBI" id="CHEBI:350546"/>
        <dbReference type="EC" id="2.3.1.87"/>
    </reaction>
    <physiologicalReaction direction="left-to-right" evidence="13">
        <dbReference type="Rhea" id="RHEA:25218"/>
    </physiologicalReaction>
</comment>
<protein>
    <recommendedName>
        <fullName evidence="5">aralkylamine N-acetyltransferase</fullName>
        <ecNumber evidence="5">2.3.1.87</ecNumber>
    </recommendedName>
</protein>
<dbReference type="OrthoDB" id="41532at2759"/>
<reference evidence="15 16" key="1">
    <citation type="submission" date="2017-12" db="EMBL/GenBank/DDBJ databases">
        <title>Hemimetabolous genomes reveal molecular basis of termite eusociality.</title>
        <authorList>
            <person name="Harrison M.C."/>
            <person name="Jongepier E."/>
            <person name="Robertson H.M."/>
            <person name="Arning N."/>
            <person name="Bitard-Feildel T."/>
            <person name="Chao H."/>
            <person name="Childers C.P."/>
            <person name="Dinh H."/>
            <person name="Doddapaneni H."/>
            <person name="Dugan S."/>
            <person name="Gowin J."/>
            <person name="Greiner C."/>
            <person name="Han Y."/>
            <person name="Hu H."/>
            <person name="Hughes D.S.T."/>
            <person name="Huylmans A.-K."/>
            <person name="Kemena C."/>
            <person name="Kremer L.P.M."/>
            <person name="Lee S.L."/>
            <person name="Lopez-Ezquerra A."/>
            <person name="Mallet L."/>
            <person name="Monroy-Kuhn J.M."/>
            <person name="Moser A."/>
            <person name="Murali S.C."/>
            <person name="Muzny D.M."/>
            <person name="Otani S."/>
            <person name="Piulachs M.-D."/>
            <person name="Poelchau M."/>
            <person name="Qu J."/>
            <person name="Schaub F."/>
            <person name="Wada-Katsumata A."/>
            <person name="Worley K.C."/>
            <person name="Xie Q."/>
            <person name="Ylla G."/>
            <person name="Poulsen M."/>
            <person name="Gibbs R.A."/>
            <person name="Schal C."/>
            <person name="Richards S."/>
            <person name="Belles X."/>
            <person name="Korb J."/>
            <person name="Bornberg-Bauer E."/>
        </authorList>
    </citation>
    <scope>NUCLEOTIDE SEQUENCE [LARGE SCALE GENOMIC DNA]</scope>
    <source>
        <tissue evidence="15">Whole body</tissue>
    </source>
</reference>
<comment type="catalytic activity">
    <reaction evidence="10">
        <text>serotonin + (9Z)-octadecenoyl-CoA = N-(9Z-octadecenoyl)-serotonin + CoA + H(+)</text>
        <dbReference type="Rhea" id="RHEA:51392"/>
        <dbReference type="ChEBI" id="CHEBI:15378"/>
        <dbReference type="ChEBI" id="CHEBI:57287"/>
        <dbReference type="ChEBI" id="CHEBI:57387"/>
        <dbReference type="ChEBI" id="CHEBI:134064"/>
        <dbReference type="ChEBI" id="CHEBI:350546"/>
    </reaction>
    <physiologicalReaction direction="left-to-right" evidence="10">
        <dbReference type="Rhea" id="RHEA:51393"/>
    </physiologicalReaction>
</comment>
<comment type="catalytic activity">
    <reaction evidence="12">
        <text>dopamine + hexadecanoyl-CoA = N-hexadecanoyl-dopamine + CoA + H(+)</text>
        <dbReference type="Rhea" id="RHEA:51376"/>
        <dbReference type="ChEBI" id="CHEBI:15378"/>
        <dbReference type="ChEBI" id="CHEBI:57287"/>
        <dbReference type="ChEBI" id="CHEBI:57379"/>
        <dbReference type="ChEBI" id="CHEBI:59905"/>
        <dbReference type="ChEBI" id="CHEBI:134058"/>
    </reaction>
    <physiologicalReaction direction="left-to-right" evidence="12">
        <dbReference type="Rhea" id="RHEA:51377"/>
    </physiologicalReaction>
</comment>
<comment type="catalytic activity">
    <reaction evidence="6">
        <text>dopamine + (9Z)-octadecenoyl-CoA = N-(9Z-octadecanoyl)-dopamine + CoA + H(+)</text>
        <dbReference type="Rhea" id="RHEA:51380"/>
        <dbReference type="ChEBI" id="CHEBI:15378"/>
        <dbReference type="ChEBI" id="CHEBI:31883"/>
        <dbReference type="ChEBI" id="CHEBI:57287"/>
        <dbReference type="ChEBI" id="CHEBI:57387"/>
        <dbReference type="ChEBI" id="CHEBI:59905"/>
    </reaction>
    <physiologicalReaction direction="left-to-right" evidence="6">
        <dbReference type="Rhea" id="RHEA:51381"/>
    </physiologicalReaction>
</comment>
<dbReference type="PANTHER" id="PTHR20905">
    <property type="entry name" value="N-ACETYLTRANSFERASE-RELATED"/>
    <property type="match status" value="1"/>
</dbReference>
<evidence type="ECO:0000256" key="6">
    <source>
        <dbReference type="ARBA" id="ARBA00050189"/>
    </source>
</evidence>
<evidence type="ECO:0000256" key="9">
    <source>
        <dbReference type="ARBA" id="ARBA00051711"/>
    </source>
</evidence>
<dbReference type="InterPro" id="IPR000182">
    <property type="entry name" value="GNAT_dom"/>
</dbReference>
<comment type="similarity">
    <text evidence="4">Belongs to the acetyltransferase family. AANAT subfamily.</text>
</comment>
<dbReference type="FunFam" id="3.40.630.30:FF:000046">
    <property type="entry name" value="Dopamine N-acetyltransferase"/>
    <property type="match status" value="1"/>
</dbReference>
<comment type="catalytic activity">
    <reaction evidence="8">
        <text>serotonin + (5Z,8Z,11Z,14Z)-eicosatetraenoyl-CoA = N-[(5Z,8Z,11Z,14Z)-eicosatetraenoyl]-serotonin + CoA + H(+)</text>
        <dbReference type="Rhea" id="RHEA:51396"/>
        <dbReference type="ChEBI" id="CHEBI:15378"/>
        <dbReference type="ChEBI" id="CHEBI:57287"/>
        <dbReference type="ChEBI" id="CHEBI:57368"/>
        <dbReference type="ChEBI" id="CHEBI:132255"/>
        <dbReference type="ChEBI" id="CHEBI:350546"/>
    </reaction>
    <physiologicalReaction direction="left-to-right" evidence="8">
        <dbReference type="Rhea" id="RHEA:51397"/>
    </physiologicalReaction>
</comment>
<keyword evidence="2" id="KW-0012">Acyltransferase</keyword>
<gene>
    <name evidence="15" type="ORF">B7P43_G06297</name>
</gene>
<evidence type="ECO:0000259" key="14">
    <source>
        <dbReference type="Pfam" id="PF00583"/>
    </source>
</evidence>
<dbReference type="Gene3D" id="3.40.630.30">
    <property type="match status" value="1"/>
</dbReference>
<evidence type="ECO:0000256" key="13">
    <source>
        <dbReference type="ARBA" id="ARBA00052491"/>
    </source>
</evidence>
<dbReference type="GO" id="GO:0004059">
    <property type="term" value="F:aralkylamine N-acetyltransferase activity"/>
    <property type="evidence" value="ECO:0007669"/>
    <property type="project" value="UniProtKB-EC"/>
</dbReference>
<dbReference type="EMBL" id="NEVH01020940">
    <property type="protein sequence ID" value="PNF20477.1"/>
    <property type="molecule type" value="Genomic_DNA"/>
</dbReference>
<accession>A0A2J7PVW3</accession>
<evidence type="ECO:0000256" key="12">
    <source>
        <dbReference type="ARBA" id="ARBA00052335"/>
    </source>
</evidence>
<evidence type="ECO:0000313" key="15">
    <source>
        <dbReference type="EMBL" id="PNF20477.1"/>
    </source>
</evidence>
<evidence type="ECO:0000256" key="8">
    <source>
        <dbReference type="ARBA" id="ARBA00051284"/>
    </source>
</evidence>
<evidence type="ECO:0000256" key="4">
    <source>
        <dbReference type="ARBA" id="ARBA00038182"/>
    </source>
</evidence>
<evidence type="ECO:0000256" key="7">
    <source>
        <dbReference type="ARBA" id="ARBA00050849"/>
    </source>
</evidence>
<evidence type="ECO:0000313" key="16">
    <source>
        <dbReference type="Proteomes" id="UP000235965"/>
    </source>
</evidence>
<comment type="caution">
    <text evidence="15">The sequence shown here is derived from an EMBL/GenBank/DDBJ whole genome shotgun (WGS) entry which is preliminary data.</text>
</comment>
<comment type="catalytic activity">
    <reaction evidence="11">
        <text>serotonin + hexadecanoyl-CoA = N-hexadecanoyl-serotonin + CoA + H(+)</text>
        <dbReference type="Rhea" id="RHEA:51384"/>
        <dbReference type="ChEBI" id="CHEBI:15378"/>
        <dbReference type="ChEBI" id="CHEBI:57287"/>
        <dbReference type="ChEBI" id="CHEBI:57379"/>
        <dbReference type="ChEBI" id="CHEBI:134059"/>
        <dbReference type="ChEBI" id="CHEBI:350546"/>
    </reaction>
    <physiologicalReaction direction="left-to-right" evidence="11">
        <dbReference type="Rhea" id="RHEA:51385"/>
    </physiologicalReaction>
</comment>
<evidence type="ECO:0000256" key="11">
    <source>
        <dbReference type="ARBA" id="ARBA00052178"/>
    </source>
</evidence>
<keyword evidence="16" id="KW-1185">Reference proteome</keyword>
<dbReference type="SUPFAM" id="SSF55729">
    <property type="entry name" value="Acyl-CoA N-acyltransferases (Nat)"/>
    <property type="match status" value="1"/>
</dbReference>
<keyword evidence="1" id="KW-0808">Transferase</keyword>
<dbReference type="PANTHER" id="PTHR20905:SF1">
    <property type="entry name" value="AT07410P-RELATED"/>
    <property type="match status" value="1"/>
</dbReference>
<feature type="domain" description="N-acetyltransferase" evidence="14">
    <location>
        <begin position="125"/>
        <end position="171"/>
    </location>
</feature>
<dbReference type="InterPro" id="IPR016181">
    <property type="entry name" value="Acyl_CoA_acyltransferase"/>
</dbReference>
<dbReference type="EC" id="2.3.1.87" evidence="5"/>
<evidence type="ECO:0000256" key="3">
    <source>
        <dbReference type="ARBA" id="ARBA00037926"/>
    </source>
</evidence>
<evidence type="ECO:0000256" key="5">
    <source>
        <dbReference type="ARBA" id="ARBA00039114"/>
    </source>
</evidence>
<comment type="pathway">
    <text evidence="3">Aromatic compound metabolism; melatonin biosynthesis; melatonin from serotonin: step 1/2.</text>
</comment>
<comment type="catalytic activity">
    <reaction evidence="9">
        <text>dopamine + acetyl-CoA = N-acetyldopamine + CoA + H(+)</text>
        <dbReference type="Rhea" id="RHEA:51388"/>
        <dbReference type="ChEBI" id="CHEBI:15378"/>
        <dbReference type="ChEBI" id="CHEBI:57287"/>
        <dbReference type="ChEBI" id="CHEBI:57288"/>
        <dbReference type="ChEBI" id="CHEBI:59905"/>
        <dbReference type="ChEBI" id="CHEBI:125678"/>
    </reaction>
    <physiologicalReaction direction="left-to-right" evidence="9">
        <dbReference type="Rhea" id="RHEA:51389"/>
    </physiologicalReaction>
</comment>
<dbReference type="CDD" id="cd04301">
    <property type="entry name" value="NAT_SF"/>
    <property type="match status" value="1"/>
</dbReference>
<name>A0A2J7PVW3_9NEOP</name>
<sequence>MADRNSYHIRPATSTDDERVLRLMRSSFFRDEPLNIAVGLLDDVDTCPELEQFCLETLCDGLSLIAESPDGDVVGACLNGSLVPGHVDQMEAEAENCPNPKFRKILRLLAYLERRADVFGKFPEVGELLEIRIIAVDALWRGKGVATALLKQTKQVASELGFALIKVDCTSYFSALAMMKLNAQCVFSMKYADYCSPDSDEPVFKPEPPHTGVKTFVQIVPRDYVGALQKQYFEAIYR</sequence>
<evidence type="ECO:0000256" key="1">
    <source>
        <dbReference type="ARBA" id="ARBA00022679"/>
    </source>
</evidence>
<dbReference type="AlphaFoldDB" id="A0A2J7PVW3"/>